<dbReference type="HAMAP" id="MF_00652">
    <property type="entry name" value="UPF0246"/>
    <property type="match status" value="1"/>
</dbReference>
<comment type="caution">
    <text evidence="2">The sequence shown here is derived from an EMBL/GenBank/DDBJ whole genome shotgun (WGS) entry which is preliminary data.</text>
</comment>
<proteinExistence type="inferred from homology"/>
<evidence type="ECO:0000256" key="1">
    <source>
        <dbReference type="HAMAP-Rule" id="MF_00652"/>
    </source>
</evidence>
<reference evidence="2 3" key="2">
    <citation type="submission" date="2007-08" db="EMBL/GenBank/DDBJ databases">
        <authorList>
            <person name="Fulton L."/>
            <person name="Clifton S."/>
            <person name="Fulton B."/>
            <person name="Xu J."/>
            <person name="Minx P."/>
            <person name="Pepin K.H."/>
            <person name="Johnson M."/>
            <person name="Thiruvilangam P."/>
            <person name="Bhonagiri V."/>
            <person name="Nash W.E."/>
            <person name="Wang C."/>
            <person name="Mardis E.R."/>
            <person name="Wilson R.K."/>
        </authorList>
    </citation>
    <scope>NUCLEOTIDE SEQUENCE [LARGE SCALE GENOMIC DNA]</scope>
    <source>
        <strain evidence="2 3">DSM 753</strain>
    </source>
</reference>
<comment type="similarity">
    <text evidence="1">Belongs to the UPF0246 family.</text>
</comment>
<dbReference type="GO" id="GO:0005829">
    <property type="term" value="C:cytosol"/>
    <property type="evidence" value="ECO:0007669"/>
    <property type="project" value="TreeGrafter"/>
</dbReference>
<name>A7VYA0_9FIRM</name>
<dbReference type="InterPro" id="IPR005583">
    <property type="entry name" value="YaaA"/>
</dbReference>
<dbReference type="eggNOG" id="COG3022">
    <property type="taxonomic scope" value="Bacteria"/>
</dbReference>
<dbReference type="PANTHER" id="PTHR30283">
    <property type="entry name" value="PEROXIDE STRESS RESPONSE PROTEIN YAAA"/>
    <property type="match status" value="1"/>
</dbReference>
<dbReference type="GO" id="GO:0033194">
    <property type="term" value="P:response to hydroperoxide"/>
    <property type="evidence" value="ECO:0007669"/>
    <property type="project" value="TreeGrafter"/>
</dbReference>
<evidence type="ECO:0000313" key="3">
    <source>
        <dbReference type="Proteomes" id="UP000003490"/>
    </source>
</evidence>
<dbReference type="Proteomes" id="UP000003490">
    <property type="component" value="Unassembled WGS sequence"/>
</dbReference>
<organism evidence="2 3">
    <name type="scientific">[Clostridium] leptum DSM 753</name>
    <dbReference type="NCBI Taxonomy" id="428125"/>
    <lineage>
        <taxon>Bacteria</taxon>
        <taxon>Bacillati</taxon>
        <taxon>Bacillota</taxon>
        <taxon>Clostridia</taxon>
        <taxon>Eubacteriales</taxon>
        <taxon>Oscillospiraceae</taxon>
        <taxon>Oscillospiraceae incertae sedis</taxon>
    </lineage>
</organism>
<sequence>MRTAGLKGLELTRPALLEKTRRLLPMLRALEPWELESRLKINPQLAMKAFSDFQEFESPGGESPALLSYHGLAYQNLEAESLGLEDFAFAGGSLRILSAFYGVLRPGDAIKPYRLEFQCGFQPGGKSLYHFWGDSIYRELFRNGDTVINLASREYSKTVSPFLKTGDRMITCDFLTFRRGKLITLAALAKMARGRMARFLIDNRIREPEGLREFSWEGYEFSPEHSDGENFRFVQRF</sequence>
<dbReference type="Pfam" id="PF03883">
    <property type="entry name" value="H2O2_YaaD"/>
    <property type="match status" value="1"/>
</dbReference>
<dbReference type="PANTHER" id="PTHR30283:SF4">
    <property type="entry name" value="PEROXIDE STRESS RESISTANCE PROTEIN YAAA"/>
    <property type="match status" value="1"/>
</dbReference>
<protein>
    <recommendedName>
        <fullName evidence="1">UPF0246 protein CLOLEP_03578</fullName>
    </recommendedName>
</protein>
<evidence type="ECO:0000313" key="2">
    <source>
        <dbReference type="EMBL" id="EDO59528.1"/>
    </source>
</evidence>
<dbReference type="EMBL" id="ABCB02000021">
    <property type="protein sequence ID" value="EDO59528.1"/>
    <property type="molecule type" value="Genomic_DNA"/>
</dbReference>
<dbReference type="HOGENOM" id="CLU_061989_1_0_9"/>
<gene>
    <name evidence="2" type="ORF">CLOLEP_03578</name>
</gene>
<dbReference type="AlphaFoldDB" id="A7VYA0"/>
<reference evidence="2 3" key="1">
    <citation type="submission" date="2007-08" db="EMBL/GenBank/DDBJ databases">
        <title>Draft genome sequence of Clostridium leptum (DSM 753).</title>
        <authorList>
            <person name="Sudarsanam P."/>
            <person name="Ley R."/>
            <person name="Guruge J."/>
            <person name="Turnbaugh P.J."/>
            <person name="Mahowald M."/>
            <person name="Liep D."/>
            <person name="Gordon J."/>
        </authorList>
    </citation>
    <scope>NUCLEOTIDE SEQUENCE [LARGE SCALE GENOMIC DNA]</scope>
    <source>
        <strain evidence="2 3">DSM 753</strain>
    </source>
</reference>
<accession>A7VYA0</accession>